<reference evidence="6 7" key="1">
    <citation type="journal article" date="2015" name="Genome Announc.">
        <title>Genome Sequence of an Alphabaculovirus Isolated from the Oak Looper, Lambdina fiscellaria, Contains a Putative 2-Kilobase-Pair Transposable Element Encoding a Transposase and a FLYWCH Domain-Containing Protein.</title>
        <authorList>
            <person name="Rohrmann G.F."/>
            <person name="Erlandson M.A."/>
            <person name="Theilmann D.A."/>
        </authorList>
    </citation>
    <scope>NUCLEOTIDE SEQUENCE [LARGE SCALE GENOMIC DNA]</scope>
    <source>
        <strain evidence="6">GR15</strain>
    </source>
</reference>
<dbReference type="GO" id="GO:0016567">
    <property type="term" value="P:protein ubiquitination"/>
    <property type="evidence" value="ECO:0007669"/>
    <property type="project" value="TreeGrafter"/>
</dbReference>
<feature type="domain" description="RING-type" evidence="5">
    <location>
        <begin position="192"/>
        <end position="234"/>
    </location>
</feature>
<dbReference type="PROSITE" id="PS00518">
    <property type="entry name" value="ZF_RING_1"/>
    <property type="match status" value="1"/>
</dbReference>
<dbReference type="KEGG" id="vg:24170889"/>
<evidence type="ECO:0000256" key="3">
    <source>
        <dbReference type="ARBA" id="ARBA00022833"/>
    </source>
</evidence>
<accession>A0A0E3Z7E6</accession>
<dbReference type="PANTHER" id="PTHR45969">
    <property type="entry name" value="RING ZINC FINGER PROTEIN-RELATED"/>
    <property type="match status" value="1"/>
</dbReference>
<dbReference type="RefSeq" id="YP_009133268.1">
    <property type="nucleotide sequence ID" value="NC_026922.1"/>
</dbReference>
<dbReference type="OrthoDB" id="28393at10239"/>
<sequence>MNINFNSNITINNIDNINICINRNVSDEFTRNADDDEEAVRQQIEIENEHNECVQAFQEQQRLEANDMLWNNIVNESIDNADVLAQNNLRAQVNYENRRYANIETFENFNRDVSNDVSINVNDQSFFNWNDVIFFIMNSVNEIVEYQPLPFVNENKGISAEQFNNATNKYVYNNNTNDGKDTKENDKELPMCSVCLCTFKNECLVAELKKCKHVFCEQCILNWSKLNCNCPMCRMPML</sequence>
<name>A0A0E3Z7E6_9ABAC</name>
<keyword evidence="2 4" id="KW-0863">Zinc-finger</keyword>
<dbReference type="InterPro" id="IPR013083">
    <property type="entry name" value="Znf_RING/FYVE/PHD"/>
</dbReference>
<keyword evidence="7" id="KW-1185">Reference proteome</keyword>
<organism evidence="6 7">
    <name type="scientific">Lambdina fiscellaria nucleopolyhedrovirus</name>
    <dbReference type="NCBI Taxonomy" id="1642929"/>
    <lineage>
        <taxon>Viruses</taxon>
        <taxon>Viruses incertae sedis</taxon>
        <taxon>Naldaviricetes</taxon>
        <taxon>Lefavirales</taxon>
        <taxon>Baculoviridae</taxon>
        <taxon>Alphabaculovirus</taxon>
        <taxon>Alphabaculovirus lafiscellariae</taxon>
    </lineage>
</organism>
<evidence type="ECO:0000256" key="2">
    <source>
        <dbReference type="ARBA" id="ARBA00022771"/>
    </source>
</evidence>
<dbReference type="PROSITE" id="PS50089">
    <property type="entry name" value="ZF_RING_2"/>
    <property type="match status" value="1"/>
</dbReference>
<proteinExistence type="predicted"/>
<dbReference type="EMBL" id="KP752043">
    <property type="protein sequence ID" value="AKC91686.1"/>
    <property type="molecule type" value="Genomic_DNA"/>
</dbReference>
<evidence type="ECO:0000313" key="7">
    <source>
        <dbReference type="Proteomes" id="UP000201190"/>
    </source>
</evidence>
<dbReference type="GO" id="GO:0008270">
    <property type="term" value="F:zinc ion binding"/>
    <property type="evidence" value="ECO:0007669"/>
    <property type="project" value="UniProtKB-KW"/>
</dbReference>
<dbReference type="SUPFAM" id="SSF57850">
    <property type="entry name" value="RING/U-box"/>
    <property type="match status" value="1"/>
</dbReference>
<dbReference type="Proteomes" id="UP000201190">
    <property type="component" value="Segment"/>
</dbReference>
<dbReference type="GO" id="GO:0061630">
    <property type="term" value="F:ubiquitin protein ligase activity"/>
    <property type="evidence" value="ECO:0007669"/>
    <property type="project" value="TreeGrafter"/>
</dbReference>
<dbReference type="InterPro" id="IPR001841">
    <property type="entry name" value="Znf_RING"/>
</dbReference>
<dbReference type="Gene3D" id="3.30.40.10">
    <property type="entry name" value="Zinc/RING finger domain, C3HC4 (zinc finger)"/>
    <property type="match status" value="1"/>
</dbReference>
<evidence type="ECO:0000256" key="4">
    <source>
        <dbReference type="PROSITE-ProRule" id="PRU00175"/>
    </source>
</evidence>
<dbReference type="Pfam" id="PF13639">
    <property type="entry name" value="zf-RING_2"/>
    <property type="match status" value="1"/>
</dbReference>
<keyword evidence="3" id="KW-0862">Zinc</keyword>
<evidence type="ECO:0000313" key="6">
    <source>
        <dbReference type="EMBL" id="AKC91686.1"/>
    </source>
</evidence>
<evidence type="ECO:0000256" key="1">
    <source>
        <dbReference type="ARBA" id="ARBA00022723"/>
    </source>
</evidence>
<evidence type="ECO:0000259" key="5">
    <source>
        <dbReference type="PROSITE" id="PS50089"/>
    </source>
</evidence>
<dbReference type="GeneID" id="24170889"/>
<keyword evidence="1" id="KW-0479">Metal-binding</keyword>
<dbReference type="InterPro" id="IPR017907">
    <property type="entry name" value="Znf_RING_CS"/>
</dbReference>
<dbReference type="SMART" id="SM00184">
    <property type="entry name" value="RING"/>
    <property type="match status" value="1"/>
</dbReference>
<protein>
    <recommendedName>
        <fullName evidence="5">RING-type domain-containing protein</fullName>
    </recommendedName>
</protein>
<dbReference type="PANTHER" id="PTHR45969:SF69">
    <property type="entry name" value="FINGER DOMAIN PROTEIN, PUTATIVE (AFU_ORTHOLOGUE AFUA_3G12190)-RELATED"/>
    <property type="match status" value="1"/>
</dbReference>